<protein>
    <recommendedName>
        <fullName evidence="10">Carbohydrate kinase PfkB domain-containing protein</fullName>
    </recommendedName>
</protein>
<dbReference type="GO" id="GO:0004747">
    <property type="term" value="F:ribokinase activity"/>
    <property type="evidence" value="ECO:0007669"/>
    <property type="project" value="InterPro"/>
</dbReference>
<dbReference type="AlphaFoldDB" id="A0A9W7A2M2"/>
<dbReference type="InterPro" id="IPR002139">
    <property type="entry name" value="Ribo/fructo_kinase"/>
</dbReference>
<keyword evidence="3" id="KW-0547">Nucleotide-binding</keyword>
<dbReference type="GO" id="GO:0005829">
    <property type="term" value="C:cytosol"/>
    <property type="evidence" value="ECO:0007669"/>
    <property type="project" value="TreeGrafter"/>
</dbReference>
<dbReference type="Pfam" id="PF00294">
    <property type="entry name" value="PfkB"/>
    <property type="match status" value="1"/>
</dbReference>
<dbReference type="SUPFAM" id="SSF53613">
    <property type="entry name" value="Ribokinase-like"/>
    <property type="match status" value="1"/>
</dbReference>
<organism evidence="11 12">
    <name type="scientific">Triparma retinervis</name>
    <dbReference type="NCBI Taxonomy" id="2557542"/>
    <lineage>
        <taxon>Eukaryota</taxon>
        <taxon>Sar</taxon>
        <taxon>Stramenopiles</taxon>
        <taxon>Ochrophyta</taxon>
        <taxon>Bolidophyceae</taxon>
        <taxon>Parmales</taxon>
        <taxon>Triparmaceae</taxon>
        <taxon>Triparma</taxon>
    </lineage>
</organism>
<gene>
    <name evidence="11" type="ORF">TrRE_jg3468</name>
</gene>
<dbReference type="Proteomes" id="UP001165082">
    <property type="component" value="Unassembled WGS sequence"/>
</dbReference>
<evidence type="ECO:0000256" key="7">
    <source>
        <dbReference type="ARBA" id="ARBA00022958"/>
    </source>
</evidence>
<feature type="compositionally biased region" description="Gly residues" evidence="9">
    <location>
        <begin position="261"/>
        <end position="270"/>
    </location>
</feature>
<dbReference type="GO" id="GO:0005524">
    <property type="term" value="F:ATP binding"/>
    <property type="evidence" value="ECO:0007669"/>
    <property type="project" value="UniProtKB-KW"/>
</dbReference>
<evidence type="ECO:0000256" key="8">
    <source>
        <dbReference type="ARBA" id="ARBA00023277"/>
    </source>
</evidence>
<evidence type="ECO:0000259" key="10">
    <source>
        <dbReference type="Pfam" id="PF00294"/>
    </source>
</evidence>
<accession>A0A9W7A2M2</accession>
<dbReference type="PANTHER" id="PTHR10584:SF166">
    <property type="entry name" value="RIBOKINASE"/>
    <property type="match status" value="1"/>
</dbReference>
<dbReference type="CDD" id="cd01174">
    <property type="entry name" value="ribokinase"/>
    <property type="match status" value="1"/>
</dbReference>
<dbReference type="InterPro" id="IPR029056">
    <property type="entry name" value="Ribokinase-like"/>
</dbReference>
<name>A0A9W7A2M2_9STRA</name>
<evidence type="ECO:0000256" key="6">
    <source>
        <dbReference type="ARBA" id="ARBA00022842"/>
    </source>
</evidence>
<keyword evidence="7" id="KW-0630">Potassium</keyword>
<proteinExistence type="predicted"/>
<evidence type="ECO:0000256" key="5">
    <source>
        <dbReference type="ARBA" id="ARBA00022840"/>
    </source>
</evidence>
<comment type="caution">
    <text evidence="11">The sequence shown here is derived from an EMBL/GenBank/DDBJ whole genome shotgun (WGS) entry which is preliminary data.</text>
</comment>
<feature type="region of interest" description="Disordered" evidence="9">
    <location>
        <begin position="261"/>
        <end position="287"/>
    </location>
</feature>
<evidence type="ECO:0000313" key="11">
    <source>
        <dbReference type="EMBL" id="GMH64611.1"/>
    </source>
</evidence>
<keyword evidence="4" id="KW-0418">Kinase</keyword>
<evidence type="ECO:0000256" key="4">
    <source>
        <dbReference type="ARBA" id="ARBA00022777"/>
    </source>
</evidence>
<reference evidence="11" key="1">
    <citation type="submission" date="2022-07" db="EMBL/GenBank/DDBJ databases">
        <title>Genome analysis of Parmales, a sister group of diatoms, reveals the evolutionary specialization of diatoms from phago-mixotrophs to photoautotrophs.</title>
        <authorList>
            <person name="Ban H."/>
            <person name="Sato S."/>
            <person name="Yoshikawa S."/>
            <person name="Kazumasa Y."/>
            <person name="Nakamura Y."/>
            <person name="Ichinomiya M."/>
            <person name="Saitoh K."/>
            <person name="Sato N."/>
            <person name="Blanc-Mathieu R."/>
            <person name="Endo H."/>
            <person name="Kuwata A."/>
            <person name="Ogata H."/>
        </authorList>
    </citation>
    <scope>NUCLEOTIDE SEQUENCE</scope>
</reference>
<keyword evidence="6" id="KW-0460">Magnesium</keyword>
<dbReference type="InterPro" id="IPR011611">
    <property type="entry name" value="PfkB_dom"/>
</dbReference>
<keyword evidence="8" id="KW-0119">Carbohydrate metabolism</keyword>
<dbReference type="OrthoDB" id="415590at2759"/>
<dbReference type="GO" id="GO:0046872">
    <property type="term" value="F:metal ion binding"/>
    <property type="evidence" value="ECO:0007669"/>
    <property type="project" value="UniProtKB-KW"/>
</dbReference>
<evidence type="ECO:0000256" key="2">
    <source>
        <dbReference type="ARBA" id="ARBA00022723"/>
    </source>
</evidence>
<evidence type="ECO:0000256" key="3">
    <source>
        <dbReference type="ARBA" id="ARBA00022741"/>
    </source>
</evidence>
<dbReference type="GO" id="GO:0006014">
    <property type="term" value="P:D-ribose metabolic process"/>
    <property type="evidence" value="ECO:0007669"/>
    <property type="project" value="InterPro"/>
</dbReference>
<keyword evidence="1" id="KW-0808">Transferase</keyword>
<keyword evidence="5" id="KW-0067">ATP-binding</keyword>
<evidence type="ECO:0000256" key="1">
    <source>
        <dbReference type="ARBA" id="ARBA00022679"/>
    </source>
</evidence>
<dbReference type="PANTHER" id="PTHR10584">
    <property type="entry name" value="SUGAR KINASE"/>
    <property type="match status" value="1"/>
</dbReference>
<evidence type="ECO:0000313" key="12">
    <source>
        <dbReference type="Proteomes" id="UP001165082"/>
    </source>
</evidence>
<dbReference type="EMBL" id="BRXZ01001182">
    <property type="protein sequence ID" value="GMH64611.1"/>
    <property type="molecule type" value="Genomic_DNA"/>
</dbReference>
<keyword evidence="12" id="KW-1185">Reference proteome</keyword>
<sequence length="287" mass="29433">MTSSVTPAIVVLGSANVDLITYCDEFPKNGETLMANSFAQSFGGKGANQAVQAAKLSPSPNYVSMLGMVGSDSYGSSTRANFQSCNVGVDELKVGKQNSGLATIQVDSHGENRICIVPGANFELSADDVASMSATISAASYMVGQFEILPTTTAAGFKLAKFHNLTTILNPAPAKALSTLPAGLLSDTDYLVPNQPELSLLSGLPTSTVPECVTAARALISMYSISSCIVTMGSHGSLHVTSTSTFHSPCPPLPGPLLDTQGGGTEGGYGEGERGCRVQRGGEGGAD</sequence>
<dbReference type="PRINTS" id="PR00990">
    <property type="entry name" value="RIBOKINASE"/>
</dbReference>
<dbReference type="InterPro" id="IPR011877">
    <property type="entry name" value="Ribokinase"/>
</dbReference>
<keyword evidence="2" id="KW-0479">Metal-binding</keyword>
<feature type="domain" description="Carbohydrate kinase PfkB" evidence="10">
    <location>
        <begin position="9"/>
        <end position="262"/>
    </location>
</feature>
<evidence type="ECO:0000256" key="9">
    <source>
        <dbReference type="SAM" id="MobiDB-lite"/>
    </source>
</evidence>
<dbReference type="Gene3D" id="3.40.1190.20">
    <property type="match status" value="1"/>
</dbReference>